<keyword evidence="2" id="KW-0732">Signal</keyword>
<name>A0A853IW73_9BURK</name>
<feature type="chain" id="PRO_5032334127" description="DUF4148 domain-containing protein" evidence="2">
    <location>
        <begin position="25"/>
        <end position="106"/>
    </location>
</feature>
<dbReference type="EMBL" id="JACCKX010000001">
    <property type="protein sequence ID" value="NZA02634.1"/>
    <property type="molecule type" value="Genomic_DNA"/>
</dbReference>
<accession>A0A853IW73</accession>
<evidence type="ECO:0000313" key="4">
    <source>
        <dbReference type="Proteomes" id="UP000589716"/>
    </source>
</evidence>
<organism evidence="3 4">
    <name type="scientific">Ottowia beijingensis</name>
    <dbReference type="NCBI Taxonomy" id="1207057"/>
    <lineage>
        <taxon>Bacteria</taxon>
        <taxon>Pseudomonadati</taxon>
        <taxon>Pseudomonadota</taxon>
        <taxon>Betaproteobacteria</taxon>
        <taxon>Burkholderiales</taxon>
        <taxon>Comamonadaceae</taxon>
        <taxon>Ottowia</taxon>
    </lineage>
</organism>
<evidence type="ECO:0000256" key="2">
    <source>
        <dbReference type="SAM" id="SignalP"/>
    </source>
</evidence>
<evidence type="ECO:0008006" key="5">
    <source>
        <dbReference type="Google" id="ProtNLM"/>
    </source>
</evidence>
<comment type="caution">
    <text evidence="3">The sequence shown here is derived from an EMBL/GenBank/DDBJ whole genome shotgun (WGS) entry which is preliminary data.</text>
</comment>
<sequence length="106" mass="11750">MTMNRVPFLWLSLGLCAAPTMALAQLSGESTDMGPRAELRPSVAASAADQRSPLWMAVDAVHRQREAGSPDRRLTAEQRLQLREQIRRASMRPDLEPPTTAQIGQR</sequence>
<evidence type="ECO:0000313" key="3">
    <source>
        <dbReference type="EMBL" id="NZA02634.1"/>
    </source>
</evidence>
<proteinExistence type="predicted"/>
<dbReference type="RefSeq" id="WP_180550952.1">
    <property type="nucleotide sequence ID" value="NZ_DAIPTI010000019.1"/>
</dbReference>
<keyword evidence="4" id="KW-1185">Reference proteome</keyword>
<feature type="region of interest" description="Disordered" evidence="1">
    <location>
        <begin position="86"/>
        <end position="106"/>
    </location>
</feature>
<dbReference type="AlphaFoldDB" id="A0A853IW73"/>
<dbReference type="Proteomes" id="UP000589716">
    <property type="component" value="Unassembled WGS sequence"/>
</dbReference>
<protein>
    <recommendedName>
        <fullName evidence="5">DUF4148 domain-containing protein</fullName>
    </recommendedName>
</protein>
<evidence type="ECO:0000256" key="1">
    <source>
        <dbReference type="SAM" id="MobiDB-lite"/>
    </source>
</evidence>
<feature type="compositionally biased region" description="Basic and acidic residues" evidence="1">
    <location>
        <begin position="86"/>
        <end position="95"/>
    </location>
</feature>
<feature type="signal peptide" evidence="2">
    <location>
        <begin position="1"/>
        <end position="24"/>
    </location>
</feature>
<reference evidence="3 4" key="1">
    <citation type="submission" date="2020-07" db="EMBL/GenBank/DDBJ databases">
        <authorList>
            <person name="Maaloum M."/>
        </authorList>
    </citation>
    <scope>NUCLEOTIDE SEQUENCE [LARGE SCALE GENOMIC DNA]</scope>
    <source>
        <strain evidence="3 4">GCS-AN-3</strain>
    </source>
</reference>
<gene>
    <name evidence="3" type="ORF">H0I39_14275</name>
</gene>